<keyword evidence="1" id="KW-0496">Mitochondrion</keyword>
<dbReference type="GO" id="GO:0005739">
    <property type="term" value="C:mitochondrion"/>
    <property type="evidence" value="ECO:0007669"/>
    <property type="project" value="TreeGrafter"/>
</dbReference>
<evidence type="ECO:0008006" key="6">
    <source>
        <dbReference type="Google" id="ProtNLM"/>
    </source>
</evidence>
<dbReference type="AlphaFoldDB" id="A0A8J2SLH4"/>
<reference evidence="4" key="1">
    <citation type="submission" date="2021-11" db="EMBL/GenBank/DDBJ databases">
        <authorList>
            <consortium name="Genoscope - CEA"/>
            <person name="William W."/>
        </authorList>
    </citation>
    <scope>NUCLEOTIDE SEQUENCE</scope>
</reference>
<dbReference type="InterPro" id="IPR036714">
    <property type="entry name" value="SDH_sf"/>
</dbReference>
<organism evidence="4 5">
    <name type="scientific">Pelagomonas calceolata</name>
    <dbReference type="NCBI Taxonomy" id="35677"/>
    <lineage>
        <taxon>Eukaryota</taxon>
        <taxon>Sar</taxon>
        <taxon>Stramenopiles</taxon>
        <taxon>Ochrophyta</taxon>
        <taxon>Pelagophyceae</taxon>
        <taxon>Pelagomonadales</taxon>
        <taxon>Pelagomonadaceae</taxon>
        <taxon>Pelagomonas</taxon>
    </lineage>
</organism>
<keyword evidence="2" id="KW-0143">Chaperone</keyword>
<dbReference type="EMBL" id="CAKKNE010000004">
    <property type="protein sequence ID" value="CAH0375238.1"/>
    <property type="molecule type" value="Genomic_DNA"/>
</dbReference>
<dbReference type="GO" id="GO:0006099">
    <property type="term" value="P:tricarboxylic acid cycle"/>
    <property type="evidence" value="ECO:0007669"/>
    <property type="project" value="TreeGrafter"/>
</dbReference>
<accession>A0A8J2SLH4</accession>
<protein>
    <recommendedName>
        <fullName evidence="6">Succinate dehydrogenase assembly factor 2, mitochondrial</fullName>
    </recommendedName>
</protein>
<evidence type="ECO:0000313" key="4">
    <source>
        <dbReference type="EMBL" id="CAH0375238.1"/>
    </source>
</evidence>
<dbReference type="OrthoDB" id="284292at2759"/>
<evidence type="ECO:0000256" key="3">
    <source>
        <dbReference type="SAM" id="MobiDB-lite"/>
    </source>
</evidence>
<dbReference type="Proteomes" id="UP000789595">
    <property type="component" value="Unassembled WGS sequence"/>
</dbReference>
<dbReference type="Pfam" id="PF03937">
    <property type="entry name" value="Sdh5"/>
    <property type="match status" value="1"/>
</dbReference>
<dbReference type="InterPro" id="IPR005631">
    <property type="entry name" value="SDH"/>
</dbReference>
<evidence type="ECO:0000313" key="5">
    <source>
        <dbReference type="Proteomes" id="UP000789595"/>
    </source>
</evidence>
<dbReference type="GO" id="GO:0006121">
    <property type="term" value="P:mitochondrial electron transport, succinate to ubiquinone"/>
    <property type="evidence" value="ECO:0007669"/>
    <property type="project" value="TreeGrafter"/>
</dbReference>
<evidence type="ECO:0000256" key="1">
    <source>
        <dbReference type="ARBA" id="ARBA00023128"/>
    </source>
</evidence>
<feature type="compositionally biased region" description="Low complexity" evidence="3">
    <location>
        <begin position="16"/>
        <end position="26"/>
    </location>
</feature>
<dbReference type="SUPFAM" id="SSF109910">
    <property type="entry name" value="YgfY-like"/>
    <property type="match status" value="1"/>
</dbReference>
<evidence type="ECO:0000256" key="2">
    <source>
        <dbReference type="ARBA" id="ARBA00023186"/>
    </source>
</evidence>
<gene>
    <name evidence="4" type="ORF">PECAL_4P25640</name>
</gene>
<dbReference type="GO" id="GO:0034553">
    <property type="term" value="P:mitochondrial respiratory chain complex II assembly"/>
    <property type="evidence" value="ECO:0007669"/>
    <property type="project" value="TreeGrafter"/>
</dbReference>
<comment type="caution">
    <text evidence="4">The sequence shown here is derived from an EMBL/GenBank/DDBJ whole genome shotgun (WGS) entry which is preliminary data.</text>
</comment>
<keyword evidence="5" id="KW-1185">Reference proteome</keyword>
<dbReference type="PANTHER" id="PTHR12469:SF2">
    <property type="entry name" value="SUCCINATE DEHYDROGENASE ASSEMBLY FACTOR 2, MITOCHONDRIAL"/>
    <property type="match status" value="1"/>
</dbReference>
<name>A0A8J2SLH4_9STRA</name>
<proteinExistence type="predicted"/>
<feature type="region of interest" description="Disordered" evidence="3">
    <location>
        <begin position="14"/>
        <end position="43"/>
    </location>
</feature>
<dbReference type="Gene3D" id="1.10.150.250">
    <property type="entry name" value="Flavinator of succinate dehydrogenase"/>
    <property type="match status" value="1"/>
</dbReference>
<dbReference type="FunFam" id="1.10.150.250:FF:000004">
    <property type="entry name" value="Succinate dehydrogenase assembly factor 2, mitochondrial"/>
    <property type="match status" value="1"/>
</dbReference>
<dbReference type="PANTHER" id="PTHR12469">
    <property type="entry name" value="PROTEIN EMI5 HOMOLOG, MITOCHONDRIAL"/>
    <property type="match status" value="1"/>
</dbReference>
<sequence length="167" mass="18464">MLLRLTARHASRTAARHAGAARTLASKEGPEVTPAQKVGLSDELEQRASRRWAELATEHRKIPADDAVRRKRLIYRSKQRGWLEVDLLLGSWAAENVATLSKEDCDAYEHILNCETIDIFNFITGKDPVPPRLDTPVMKRLQDYCASAPLGTDPGAYAAAKADANLT</sequence>